<feature type="compositionally biased region" description="Low complexity" evidence="1">
    <location>
        <begin position="7"/>
        <end position="17"/>
    </location>
</feature>
<feature type="domain" description="Flagellar hook-length control protein-like C-terminal" evidence="2">
    <location>
        <begin position="282"/>
        <end position="356"/>
    </location>
</feature>
<name>A0A844QCK7_9HYPH</name>
<feature type="compositionally biased region" description="Polar residues" evidence="1">
    <location>
        <begin position="103"/>
        <end position="113"/>
    </location>
</feature>
<proteinExistence type="predicted"/>
<keyword evidence="4" id="KW-1185">Reference proteome</keyword>
<dbReference type="Gene3D" id="3.30.750.140">
    <property type="match status" value="1"/>
</dbReference>
<feature type="compositionally biased region" description="Basic and acidic residues" evidence="1">
    <location>
        <begin position="381"/>
        <end position="398"/>
    </location>
</feature>
<evidence type="ECO:0000313" key="4">
    <source>
        <dbReference type="Proteomes" id="UP000463224"/>
    </source>
</evidence>
<feature type="compositionally biased region" description="Acidic residues" evidence="1">
    <location>
        <begin position="118"/>
        <end position="130"/>
    </location>
</feature>
<gene>
    <name evidence="3" type="ORF">GN330_00400</name>
</gene>
<dbReference type="RefSeq" id="WP_156710604.1">
    <property type="nucleotide sequence ID" value="NZ_WPHG01000001.1"/>
</dbReference>
<comment type="caution">
    <text evidence="3">The sequence shown here is derived from an EMBL/GenBank/DDBJ whole genome shotgun (WGS) entry which is preliminary data.</text>
</comment>
<protein>
    <recommendedName>
        <fullName evidence="2">Flagellar hook-length control protein-like C-terminal domain-containing protein</fullName>
    </recommendedName>
</protein>
<feature type="region of interest" description="Disordered" evidence="1">
    <location>
        <begin position="357"/>
        <end position="420"/>
    </location>
</feature>
<accession>A0A844QCK7</accession>
<dbReference type="Pfam" id="PF02120">
    <property type="entry name" value="Flg_hook"/>
    <property type="match status" value="1"/>
</dbReference>
<sequence>MTDISGLAAAAPPANARLARREAEPANDAFSSILQRGQDKRPEPGNEPDDAATNRPEGKDDTVMEGRQPANSAEADGSERRQRPPAPVEGPFTLLRHPGLSLRTASEGDNSTVALDGEKDESEPSGDEAEPAMPEAADMTDTTAIPPLVPAETPRRANGGGASGATPVADTRDGRRPEAAQVRAMAAETAPIEEEAPRNDQPRTTAQEPGANHRAPPPVAGEPVDPLPIKVKVLAEASHLGLGPSQSGETVSALAKSIAADRGTSEFARVAASASDTPGVNRQAPVRDLTIQLQPISLGTVNARLRTQGEQLMVEIRVDNAEAFQRLSVERDALAASLRGLGFKVDDVTIVQQPAPANAAQAGLSPRDGNGSPGFSPGAREQNENRSHTGDHSRRDNQKGGSNTDARTGDSGPASGGIYI</sequence>
<dbReference type="EMBL" id="WPHG01000001">
    <property type="protein sequence ID" value="MVA95711.1"/>
    <property type="molecule type" value="Genomic_DNA"/>
</dbReference>
<dbReference type="InterPro" id="IPR038610">
    <property type="entry name" value="FliK-like_C_sf"/>
</dbReference>
<dbReference type="InterPro" id="IPR021136">
    <property type="entry name" value="Flagellar_hook_control-like_C"/>
</dbReference>
<feature type="region of interest" description="Disordered" evidence="1">
    <location>
        <begin position="1"/>
        <end position="223"/>
    </location>
</feature>
<organism evidence="3 4">
    <name type="scientific">Nitratireductor arenosus</name>
    <dbReference type="NCBI Taxonomy" id="2682096"/>
    <lineage>
        <taxon>Bacteria</taxon>
        <taxon>Pseudomonadati</taxon>
        <taxon>Pseudomonadota</taxon>
        <taxon>Alphaproteobacteria</taxon>
        <taxon>Hyphomicrobiales</taxon>
        <taxon>Phyllobacteriaceae</taxon>
        <taxon>Nitratireductor</taxon>
    </lineage>
</organism>
<dbReference type="AlphaFoldDB" id="A0A844QCK7"/>
<reference evidence="3 4" key="1">
    <citation type="submission" date="2019-12" db="EMBL/GenBank/DDBJ databases">
        <title>Nitratireductor arenosus sp. nov., Isolated from sea sand, Jeju island, South Korea.</title>
        <authorList>
            <person name="Kim W."/>
        </authorList>
    </citation>
    <scope>NUCLEOTIDE SEQUENCE [LARGE SCALE GENOMIC DNA]</scope>
    <source>
        <strain evidence="3 4">CAU 1489</strain>
    </source>
</reference>
<dbReference type="Proteomes" id="UP000463224">
    <property type="component" value="Unassembled WGS sequence"/>
</dbReference>
<evidence type="ECO:0000313" key="3">
    <source>
        <dbReference type="EMBL" id="MVA95711.1"/>
    </source>
</evidence>
<evidence type="ECO:0000256" key="1">
    <source>
        <dbReference type="SAM" id="MobiDB-lite"/>
    </source>
</evidence>
<evidence type="ECO:0000259" key="2">
    <source>
        <dbReference type="Pfam" id="PF02120"/>
    </source>
</evidence>